<keyword evidence="1" id="KW-0812">Transmembrane</keyword>
<dbReference type="EMBL" id="BMGD01000006">
    <property type="protein sequence ID" value="GGB73311.1"/>
    <property type="molecule type" value="Genomic_DNA"/>
</dbReference>
<sequence>MNSKWQAQMQIWCGAVMIFGLVLIGGAFEVTSAGVSGLFAILAGPGPITWDPAFRFSLALMGAVTLGWGATVLAVVRGTSEVPDAQSLALWRGITVALLLWYIVDSGLSIATGFWRNVLPNTVLIGWYLLLAARHPARARQGQVAQV</sequence>
<dbReference type="Proteomes" id="UP000614261">
    <property type="component" value="Unassembled WGS sequence"/>
</dbReference>
<evidence type="ECO:0000313" key="2">
    <source>
        <dbReference type="EMBL" id="GGB73311.1"/>
    </source>
</evidence>
<keyword evidence="1" id="KW-1133">Transmembrane helix</keyword>
<name>A0ABQ1JRQ9_9SPHN</name>
<feature type="transmembrane region" description="Helical" evidence="1">
    <location>
        <begin position="12"/>
        <end position="42"/>
    </location>
</feature>
<reference evidence="3" key="1">
    <citation type="journal article" date="2019" name="Int. J. Syst. Evol. Microbiol.">
        <title>The Global Catalogue of Microorganisms (GCM) 10K type strain sequencing project: providing services to taxonomists for standard genome sequencing and annotation.</title>
        <authorList>
            <consortium name="The Broad Institute Genomics Platform"/>
            <consortium name="The Broad Institute Genome Sequencing Center for Infectious Disease"/>
            <person name="Wu L."/>
            <person name="Ma J."/>
        </authorList>
    </citation>
    <scope>NUCLEOTIDE SEQUENCE [LARGE SCALE GENOMIC DNA]</scope>
    <source>
        <strain evidence="3">CGMCC 1.12851</strain>
    </source>
</reference>
<protein>
    <submittedName>
        <fullName evidence="2">Uncharacterized protein</fullName>
    </submittedName>
</protein>
<feature type="transmembrane region" description="Helical" evidence="1">
    <location>
        <begin position="110"/>
        <end position="131"/>
    </location>
</feature>
<organism evidence="2 3">
    <name type="scientific">Blastomonas aquatica</name>
    <dbReference type="NCBI Taxonomy" id="1510276"/>
    <lineage>
        <taxon>Bacteria</taxon>
        <taxon>Pseudomonadati</taxon>
        <taxon>Pseudomonadota</taxon>
        <taxon>Alphaproteobacteria</taxon>
        <taxon>Sphingomonadales</taxon>
        <taxon>Sphingomonadaceae</taxon>
        <taxon>Blastomonas</taxon>
    </lineage>
</organism>
<feature type="transmembrane region" description="Helical" evidence="1">
    <location>
        <begin position="88"/>
        <end position="104"/>
    </location>
</feature>
<gene>
    <name evidence="2" type="ORF">GCM10010833_30660</name>
</gene>
<feature type="transmembrane region" description="Helical" evidence="1">
    <location>
        <begin position="54"/>
        <end position="76"/>
    </location>
</feature>
<comment type="caution">
    <text evidence="2">The sequence shown here is derived from an EMBL/GenBank/DDBJ whole genome shotgun (WGS) entry which is preliminary data.</text>
</comment>
<accession>A0ABQ1JRQ9</accession>
<dbReference type="RefSeq" id="WP_188515324.1">
    <property type="nucleotide sequence ID" value="NZ_BMGD01000006.1"/>
</dbReference>
<evidence type="ECO:0000313" key="3">
    <source>
        <dbReference type="Proteomes" id="UP000614261"/>
    </source>
</evidence>
<keyword evidence="1" id="KW-0472">Membrane</keyword>
<evidence type="ECO:0000256" key="1">
    <source>
        <dbReference type="SAM" id="Phobius"/>
    </source>
</evidence>
<proteinExistence type="predicted"/>
<keyword evidence="3" id="KW-1185">Reference proteome</keyword>